<dbReference type="AlphaFoldDB" id="A0A7Y9S244"/>
<gene>
    <name evidence="2" type="ORF">BJ980_001252</name>
</gene>
<evidence type="ECO:0000313" key="3">
    <source>
        <dbReference type="Proteomes" id="UP000540656"/>
    </source>
</evidence>
<accession>A0A7Y9S244</accession>
<proteinExistence type="predicted"/>
<dbReference type="RefSeq" id="WP_179501501.1">
    <property type="nucleotide sequence ID" value="NZ_JACCAA010000001.1"/>
</dbReference>
<protein>
    <submittedName>
        <fullName evidence="2">Uncharacterized protein</fullName>
    </submittedName>
</protein>
<dbReference type="Proteomes" id="UP000540656">
    <property type="component" value="Unassembled WGS sequence"/>
</dbReference>
<evidence type="ECO:0000256" key="1">
    <source>
        <dbReference type="SAM" id="SignalP"/>
    </source>
</evidence>
<keyword evidence="3" id="KW-1185">Reference proteome</keyword>
<keyword evidence="1" id="KW-0732">Signal</keyword>
<dbReference type="EMBL" id="JACCAA010000001">
    <property type="protein sequence ID" value="NYG58329.1"/>
    <property type="molecule type" value="Genomic_DNA"/>
</dbReference>
<sequence length="411" mass="43857">MGLRVRLLLAGMCLLGLAGVAPASADPTGDGPRLAQVRADLAESGVYLEAGPAAGEVDLWRERLESALAEADLGVPIKVGLWSEIADVPPSMYADPAETLTAVGAEDGVLIGSSGASLEVLHLQSGKRKVLIDAVLMGARAVVAPLVERSPDPDRFSQVSAVAQAWIYLRLASADPPEPKDLVDELAGDTSLLVDSAYPALRPDSWSPNDFRPLSVATMGLVVLGTCLMIVRRVRADHLAARRQEVADEVDPLAARLTPLMVEEELTDLAEAISTSDRVPGDPAYDKALAFADAANAHASSEDVRDLLGVHFLVADGVRALGGWSRESRCFFNPAHRGTTTLRRKQSVLPCCAACASAVRSGGRPDSLLLPDADGWVRAYYETDDIWTATGYGAVDERWARRVHLDALERR</sequence>
<comment type="caution">
    <text evidence="2">The sequence shown here is derived from an EMBL/GenBank/DDBJ whole genome shotgun (WGS) entry which is preliminary data.</text>
</comment>
<reference evidence="2 3" key="1">
    <citation type="submission" date="2020-07" db="EMBL/GenBank/DDBJ databases">
        <title>Sequencing the genomes of 1000 actinobacteria strains.</title>
        <authorList>
            <person name="Klenk H.-P."/>
        </authorList>
    </citation>
    <scope>NUCLEOTIDE SEQUENCE [LARGE SCALE GENOMIC DNA]</scope>
    <source>
        <strain evidence="2 3">DSM 23819</strain>
    </source>
</reference>
<organism evidence="2 3">
    <name type="scientific">Nocardioides daedukensis</name>
    <dbReference type="NCBI Taxonomy" id="634462"/>
    <lineage>
        <taxon>Bacteria</taxon>
        <taxon>Bacillati</taxon>
        <taxon>Actinomycetota</taxon>
        <taxon>Actinomycetes</taxon>
        <taxon>Propionibacteriales</taxon>
        <taxon>Nocardioidaceae</taxon>
        <taxon>Nocardioides</taxon>
    </lineage>
</organism>
<feature type="chain" id="PRO_5031399587" evidence="1">
    <location>
        <begin position="26"/>
        <end position="411"/>
    </location>
</feature>
<name>A0A7Y9S244_9ACTN</name>
<feature type="signal peptide" evidence="1">
    <location>
        <begin position="1"/>
        <end position="25"/>
    </location>
</feature>
<evidence type="ECO:0000313" key="2">
    <source>
        <dbReference type="EMBL" id="NYG58329.1"/>
    </source>
</evidence>